<feature type="domain" description="Major facilitator superfamily (MFS) profile" evidence="8">
    <location>
        <begin position="1"/>
        <end position="379"/>
    </location>
</feature>
<evidence type="ECO:0000256" key="2">
    <source>
        <dbReference type="ARBA" id="ARBA00008335"/>
    </source>
</evidence>
<dbReference type="Proteomes" id="UP000638849">
    <property type="component" value="Unassembled WGS sequence"/>
</dbReference>
<dbReference type="InterPro" id="IPR051788">
    <property type="entry name" value="MFS_Transporter"/>
</dbReference>
<sequence>MAASCVGFVLIGALQALYGPSIPALRDTYGLSPSAAGMGLSAHFIGAVAGVLVFDRLFGRIGNRRLLGWSYLLMAGGAAGFALAPSWPLALGLALLAGLGFGGIDYGLNQLFAVGFGHRSAAMLNILNAHFGIGAVLGPALIGLVGSAHYPAVFLGFAALTLPLLLCLAGVRDEAPPRGGDTGASEDTAADTGARRRVRARGLATVLGAFVVLYVLHVGIESGVGGWEPTHLEAIGYEATAAASATSAFWLMMTVGRFLVAPLALRWSAQTIIAVSCAGMTGCLLLAAIPAAAPYAYAGAGLFIAPIFPTGLPWLLRAAPRAHRAGALVMAASMVGGVAAPPALGKAIELAGVRAVPLILCAISAVCLITTGWLIRAASPSVLPTSSPASAPAPAPAPAPDAPVPDAVRERLALAQAALLSALVGGTPAPEGFDRRRLRVQTAALTAKRASVVAKVAPELPEILGTGYRPAFARYADGRPMTGGYRRDAMSFAEHLLADGRPDDATARRRLTLWWQERSGPAPLPSHPAARLARRVRLALSGGR</sequence>
<evidence type="ECO:0000259" key="8">
    <source>
        <dbReference type="PROSITE" id="PS50850"/>
    </source>
</evidence>
<feature type="transmembrane region" description="Helical" evidence="7">
    <location>
        <begin position="36"/>
        <end position="54"/>
    </location>
</feature>
<evidence type="ECO:0000313" key="9">
    <source>
        <dbReference type="EMBL" id="MBI0319647.1"/>
    </source>
</evidence>
<keyword evidence="5 7" id="KW-1133">Transmembrane helix</keyword>
<dbReference type="InterPro" id="IPR020846">
    <property type="entry name" value="MFS_dom"/>
</dbReference>
<feature type="transmembrane region" description="Helical" evidence="7">
    <location>
        <begin position="120"/>
        <end position="142"/>
    </location>
</feature>
<dbReference type="SUPFAM" id="SSF103473">
    <property type="entry name" value="MFS general substrate transporter"/>
    <property type="match status" value="1"/>
</dbReference>
<dbReference type="EMBL" id="JAEEAQ010000930">
    <property type="protein sequence ID" value="MBI0319647.1"/>
    <property type="molecule type" value="Genomic_DNA"/>
</dbReference>
<feature type="transmembrane region" description="Helical" evidence="7">
    <location>
        <begin position="66"/>
        <end position="83"/>
    </location>
</feature>
<feature type="transmembrane region" description="Helical" evidence="7">
    <location>
        <begin position="295"/>
        <end position="316"/>
    </location>
</feature>
<dbReference type="Pfam" id="PF07690">
    <property type="entry name" value="MFS_1"/>
    <property type="match status" value="1"/>
</dbReference>
<accession>A0ABS0RQA3</accession>
<comment type="subcellular location">
    <subcellularLocation>
        <location evidence="1">Cell membrane</location>
        <topology evidence="1">Multi-pass membrane protein</topology>
    </subcellularLocation>
</comment>
<keyword evidence="3" id="KW-0813">Transport</keyword>
<comment type="caution">
    <text evidence="9">The sequence shown here is derived from an EMBL/GenBank/DDBJ whole genome shotgun (WGS) entry which is preliminary data.</text>
</comment>
<dbReference type="InterPro" id="IPR036259">
    <property type="entry name" value="MFS_trans_sf"/>
</dbReference>
<feature type="transmembrane region" description="Helical" evidence="7">
    <location>
        <begin position="148"/>
        <end position="171"/>
    </location>
</feature>
<feature type="transmembrane region" description="Helical" evidence="7">
    <location>
        <begin position="202"/>
        <end position="220"/>
    </location>
</feature>
<dbReference type="PANTHER" id="PTHR23514">
    <property type="entry name" value="BYPASS OF STOP CODON PROTEIN 6"/>
    <property type="match status" value="1"/>
</dbReference>
<dbReference type="InterPro" id="IPR011701">
    <property type="entry name" value="MFS"/>
</dbReference>
<dbReference type="PANTHER" id="PTHR23514:SF3">
    <property type="entry name" value="BYPASS OF STOP CODON PROTEIN 6"/>
    <property type="match status" value="1"/>
</dbReference>
<dbReference type="Gene3D" id="1.20.1250.20">
    <property type="entry name" value="MFS general substrate transporter like domains"/>
    <property type="match status" value="2"/>
</dbReference>
<dbReference type="PROSITE" id="PS50850">
    <property type="entry name" value="MFS"/>
    <property type="match status" value="1"/>
</dbReference>
<evidence type="ECO:0000256" key="1">
    <source>
        <dbReference type="ARBA" id="ARBA00004651"/>
    </source>
</evidence>
<keyword evidence="6 7" id="KW-0472">Membrane</keyword>
<evidence type="ECO:0000256" key="6">
    <source>
        <dbReference type="ARBA" id="ARBA00023136"/>
    </source>
</evidence>
<evidence type="ECO:0000313" key="10">
    <source>
        <dbReference type="Proteomes" id="UP000638849"/>
    </source>
</evidence>
<keyword evidence="10" id="KW-1185">Reference proteome</keyword>
<dbReference type="InterPro" id="IPR001958">
    <property type="entry name" value="Tet-R_TetA/multi-R_MdtG-like"/>
</dbReference>
<comment type="similarity">
    <text evidence="2">Belongs to the major facilitator superfamily.</text>
</comment>
<evidence type="ECO:0000256" key="7">
    <source>
        <dbReference type="SAM" id="Phobius"/>
    </source>
</evidence>
<dbReference type="PRINTS" id="PR01035">
    <property type="entry name" value="TCRTETA"/>
</dbReference>
<reference evidence="9 10" key="1">
    <citation type="submission" date="2020-12" db="EMBL/GenBank/DDBJ databases">
        <authorList>
            <person name="Kusuma A.B."/>
            <person name="Nouioui I."/>
            <person name="Goodfellow M."/>
        </authorList>
    </citation>
    <scope>NUCLEOTIDE SEQUENCE [LARGE SCALE GENOMIC DNA]</scope>
    <source>
        <strain evidence="9 10">DSM 41764</strain>
    </source>
</reference>
<feature type="transmembrane region" description="Helical" evidence="7">
    <location>
        <begin position="89"/>
        <end position="108"/>
    </location>
</feature>
<dbReference type="Pfam" id="PF26136">
    <property type="entry name" value="SCO6045_C"/>
    <property type="match status" value="1"/>
</dbReference>
<dbReference type="InterPro" id="IPR058711">
    <property type="entry name" value="SCO6045-like_C"/>
</dbReference>
<evidence type="ECO:0000256" key="5">
    <source>
        <dbReference type="ARBA" id="ARBA00022989"/>
    </source>
</evidence>
<evidence type="ECO:0000256" key="3">
    <source>
        <dbReference type="ARBA" id="ARBA00022448"/>
    </source>
</evidence>
<protein>
    <submittedName>
        <fullName evidence="9">MFS transporter</fullName>
    </submittedName>
</protein>
<feature type="transmembrane region" description="Helical" evidence="7">
    <location>
        <begin position="325"/>
        <end position="344"/>
    </location>
</feature>
<organism evidence="9 10">
    <name type="scientific">Streptomyces javensis</name>
    <dbReference type="NCBI Taxonomy" id="114698"/>
    <lineage>
        <taxon>Bacteria</taxon>
        <taxon>Bacillati</taxon>
        <taxon>Actinomycetota</taxon>
        <taxon>Actinomycetes</taxon>
        <taxon>Kitasatosporales</taxon>
        <taxon>Streptomycetaceae</taxon>
        <taxon>Streptomyces</taxon>
        <taxon>Streptomyces violaceusniger group</taxon>
    </lineage>
</organism>
<name>A0ABS0RQA3_9ACTN</name>
<gene>
    <name evidence="9" type="ORF">JBF12_43145</name>
</gene>
<evidence type="ECO:0000256" key="4">
    <source>
        <dbReference type="ARBA" id="ARBA00022692"/>
    </source>
</evidence>
<proteinExistence type="inferred from homology"/>
<keyword evidence="4 7" id="KW-0812">Transmembrane</keyword>
<feature type="transmembrane region" description="Helical" evidence="7">
    <location>
        <begin position="272"/>
        <end position="289"/>
    </location>
</feature>
<feature type="transmembrane region" description="Helical" evidence="7">
    <location>
        <begin position="356"/>
        <end position="375"/>
    </location>
</feature>
<feature type="transmembrane region" description="Helical" evidence="7">
    <location>
        <begin position="240"/>
        <end position="260"/>
    </location>
</feature>